<proteinExistence type="predicted"/>
<gene>
    <name evidence="1" type="ORF">PIB30_093046</name>
</gene>
<evidence type="ECO:0000313" key="1">
    <source>
        <dbReference type="EMBL" id="MED6225380.1"/>
    </source>
</evidence>
<keyword evidence="2" id="KW-1185">Reference proteome</keyword>
<dbReference type="EMBL" id="JASCZI010273820">
    <property type="protein sequence ID" value="MED6225380.1"/>
    <property type="molecule type" value="Genomic_DNA"/>
</dbReference>
<comment type="caution">
    <text evidence="1">The sequence shown here is derived from an EMBL/GenBank/DDBJ whole genome shotgun (WGS) entry which is preliminary data.</text>
</comment>
<accession>A0ABU6ZTP9</accession>
<reference evidence="1 2" key="1">
    <citation type="journal article" date="2023" name="Plants (Basel)">
        <title>Bridging the Gap: Combining Genomics and Transcriptomics Approaches to Understand Stylosanthes scabra, an Orphan Legume from the Brazilian Caatinga.</title>
        <authorList>
            <person name="Ferreira-Neto J.R.C."/>
            <person name="da Silva M.D."/>
            <person name="Binneck E."/>
            <person name="de Melo N.F."/>
            <person name="da Silva R.H."/>
            <person name="de Melo A.L.T.M."/>
            <person name="Pandolfi V."/>
            <person name="Bustamante F.O."/>
            <person name="Brasileiro-Vidal A.C."/>
            <person name="Benko-Iseppon A.M."/>
        </authorList>
    </citation>
    <scope>NUCLEOTIDE SEQUENCE [LARGE SCALE GENOMIC DNA]</scope>
    <source>
        <tissue evidence="1">Leaves</tissue>
    </source>
</reference>
<dbReference type="Proteomes" id="UP001341840">
    <property type="component" value="Unassembled WGS sequence"/>
</dbReference>
<protein>
    <submittedName>
        <fullName evidence="1">Uncharacterized protein</fullName>
    </submittedName>
</protein>
<sequence>MGSGFGTKQRKAYEDRDFGLRRQEFCIETLHRKKEYGIRIPADLVSAQEEREGMKRTRASVLV</sequence>
<evidence type="ECO:0000313" key="2">
    <source>
        <dbReference type="Proteomes" id="UP001341840"/>
    </source>
</evidence>
<organism evidence="1 2">
    <name type="scientific">Stylosanthes scabra</name>
    <dbReference type="NCBI Taxonomy" id="79078"/>
    <lineage>
        <taxon>Eukaryota</taxon>
        <taxon>Viridiplantae</taxon>
        <taxon>Streptophyta</taxon>
        <taxon>Embryophyta</taxon>
        <taxon>Tracheophyta</taxon>
        <taxon>Spermatophyta</taxon>
        <taxon>Magnoliopsida</taxon>
        <taxon>eudicotyledons</taxon>
        <taxon>Gunneridae</taxon>
        <taxon>Pentapetalae</taxon>
        <taxon>rosids</taxon>
        <taxon>fabids</taxon>
        <taxon>Fabales</taxon>
        <taxon>Fabaceae</taxon>
        <taxon>Papilionoideae</taxon>
        <taxon>50 kb inversion clade</taxon>
        <taxon>dalbergioids sensu lato</taxon>
        <taxon>Dalbergieae</taxon>
        <taxon>Pterocarpus clade</taxon>
        <taxon>Stylosanthes</taxon>
    </lineage>
</organism>
<name>A0ABU6ZTP9_9FABA</name>